<name>A0A0R0BX68_9GAMM</name>
<dbReference type="PANTHER" id="PTHR38442">
    <property type="entry name" value="INNER MEMBRANE PROTEIN-RELATED"/>
    <property type="match status" value="1"/>
</dbReference>
<dbReference type="InterPro" id="IPR007383">
    <property type="entry name" value="DUF445"/>
</dbReference>
<comment type="caution">
    <text evidence="2">The sequence shown here is derived from an EMBL/GenBank/DDBJ whole genome shotgun (WGS) entry which is preliminary data.</text>
</comment>
<sequence>MHPPADPRRAQLRRLRLIAVAMLLAMASGFVFSHLMGGDGVWGWVGAFCEAAAVGALADWFAVVALFRRPLGLPIPHTAILPRNKARLADSLGVFVRDHFLEPGLIAERLQRLDAAHWVGQWLGAPAQRRQLAQLARGWALQLLEVFDEDAVRAAINRFVSEQLLRWDAADTLADVLGLLTADNRHQEVFDAGLQRLGQWLGEPAVHARASELITRYIRKQWPKLASTVDWIKPIEEIGDSLAARIGEALVQELQGVLTDSAHPLRQDYDQWLDGYVQRLRTDPALAARLQDYKAQLAVHPAVTEYVGGLWQRIAAALRSDLAQEDSTVAAHIERALGGLAGALQRDGALRDALNTHIQRAATRIAGRLREVARTHVANTIKSWDDDKLVDQLELSVGRDLQFIRYNGTLVGGLIGLGLHAIKVWLN</sequence>
<keyword evidence="1" id="KW-0472">Membrane</keyword>
<dbReference type="Proteomes" id="UP000051254">
    <property type="component" value="Unassembled WGS sequence"/>
</dbReference>
<gene>
    <name evidence="2" type="ORF">ABB25_08375</name>
</gene>
<dbReference type="PATRIC" id="fig|266128.3.peg.542"/>
<reference evidence="2 3" key="1">
    <citation type="submission" date="2015-05" db="EMBL/GenBank/DDBJ databases">
        <title>Genome sequencing and analysis of members of genus Stenotrophomonas.</title>
        <authorList>
            <person name="Patil P.P."/>
            <person name="Midha S."/>
            <person name="Patil P.B."/>
        </authorList>
    </citation>
    <scope>NUCLEOTIDE SEQUENCE [LARGE SCALE GENOMIC DNA]</scope>
    <source>
        <strain evidence="2 3">DSM 17805</strain>
    </source>
</reference>
<organism evidence="2 3">
    <name type="scientific">Stenotrophomonas koreensis</name>
    <dbReference type="NCBI Taxonomy" id="266128"/>
    <lineage>
        <taxon>Bacteria</taxon>
        <taxon>Pseudomonadati</taxon>
        <taxon>Pseudomonadota</taxon>
        <taxon>Gammaproteobacteria</taxon>
        <taxon>Lysobacterales</taxon>
        <taxon>Lysobacteraceae</taxon>
        <taxon>Stenotrophomonas</taxon>
    </lineage>
</organism>
<accession>A0A0R0BX68</accession>
<keyword evidence="3" id="KW-1185">Reference proteome</keyword>
<dbReference type="STRING" id="266128.ABB25_08375"/>
<feature type="transmembrane region" description="Helical" evidence="1">
    <location>
        <begin position="17"/>
        <end position="35"/>
    </location>
</feature>
<evidence type="ECO:0000313" key="2">
    <source>
        <dbReference type="EMBL" id="KRG57988.1"/>
    </source>
</evidence>
<keyword evidence="1" id="KW-1133">Transmembrane helix</keyword>
<dbReference type="GO" id="GO:0005886">
    <property type="term" value="C:plasma membrane"/>
    <property type="evidence" value="ECO:0007669"/>
    <property type="project" value="TreeGrafter"/>
</dbReference>
<evidence type="ECO:0000256" key="1">
    <source>
        <dbReference type="SAM" id="Phobius"/>
    </source>
</evidence>
<dbReference type="RefSeq" id="WP_057666100.1">
    <property type="nucleotide sequence ID" value="NZ_LDJH01000013.1"/>
</dbReference>
<dbReference type="AlphaFoldDB" id="A0A0R0BX68"/>
<keyword evidence="1" id="KW-0812">Transmembrane</keyword>
<feature type="transmembrane region" description="Helical" evidence="1">
    <location>
        <begin position="41"/>
        <end position="67"/>
    </location>
</feature>
<dbReference type="PANTHER" id="PTHR38442:SF1">
    <property type="entry name" value="INNER MEMBRANE PROTEIN"/>
    <property type="match status" value="1"/>
</dbReference>
<evidence type="ECO:0000313" key="3">
    <source>
        <dbReference type="Proteomes" id="UP000051254"/>
    </source>
</evidence>
<dbReference type="EMBL" id="LDJH01000013">
    <property type="protein sequence ID" value="KRG57988.1"/>
    <property type="molecule type" value="Genomic_DNA"/>
</dbReference>
<proteinExistence type="predicted"/>
<dbReference type="Pfam" id="PF04286">
    <property type="entry name" value="DUF445"/>
    <property type="match status" value="1"/>
</dbReference>
<protein>
    <submittedName>
        <fullName evidence="2">Membrane protein</fullName>
    </submittedName>
</protein>